<comment type="caution">
    <text evidence="1">The sequence shown here is derived from an EMBL/GenBank/DDBJ whole genome shotgun (WGS) entry which is preliminary data.</text>
</comment>
<accession>A0ABN9HR70</accession>
<sequence>TWLVTPTILRLLPLYHAARTIPTRLLGSGSVIPSIQFGSGSVIPFTAGSTRAYTLSGTPLPPPGVPRDATWFQSCTKSIPTIRGPGEKADWDLDSASWETPCRGPLEIPLGGA</sequence>
<feature type="non-terminal residue" evidence="1">
    <location>
        <position position="1"/>
    </location>
</feature>
<dbReference type="EMBL" id="CATNWA010021615">
    <property type="protein sequence ID" value="CAI9623297.1"/>
    <property type="molecule type" value="Genomic_DNA"/>
</dbReference>
<evidence type="ECO:0000313" key="2">
    <source>
        <dbReference type="Proteomes" id="UP001162483"/>
    </source>
</evidence>
<dbReference type="Proteomes" id="UP001162483">
    <property type="component" value="Unassembled WGS sequence"/>
</dbReference>
<evidence type="ECO:0000313" key="1">
    <source>
        <dbReference type="EMBL" id="CAI9623297.1"/>
    </source>
</evidence>
<reference evidence="1" key="1">
    <citation type="submission" date="2023-05" db="EMBL/GenBank/DDBJ databases">
        <authorList>
            <person name="Stuckert A."/>
        </authorList>
    </citation>
    <scope>NUCLEOTIDE SEQUENCE</scope>
</reference>
<name>A0ABN9HR70_9NEOB</name>
<keyword evidence="2" id="KW-1185">Reference proteome</keyword>
<gene>
    <name evidence="1" type="ORF">SPARVUS_LOCUS16446907</name>
</gene>
<proteinExistence type="predicted"/>
<organism evidence="1 2">
    <name type="scientific">Staurois parvus</name>
    <dbReference type="NCBI Taxonomy" id="386267"/>
    <lineage>
        <taxon>Eukaryota</taxon>
        <taxon>Metazoa</taxon>
        <taxon>Chordata</taxon>
        <taxon>Craniata</taxon>
        <taxon>Vertebrata</taxon>
        <taxon>Euteleostomi</taxon>
        <taxon>Amphibia</taxon>
        <taxon>Batrachia</taxon>
        <taxon>Anura</taxon>
        <taxon>Neobatrachia</taxon>
        <taxon>Ranoidea</taxon>
        <taxon>Ranidae</taxon>
        <taxon>Staurois</taxon>
    </lineage>
</organism>
<protein>
    <submittedName>
        <fullName evidence="1">Uncharacterized protein</fullName>
    </submittedName>
</protein>